<evidence type="ECO:0000313" key="2">
    <source>
        <dbReference type="Proteomes" id="UP000499080"/>
    </source>
</evidence>
<name>A0A4Y2KXD0_ARAVE</name>
<dbReference type="EMBL" id="BGPR01005124">
    <property type="protein sequence ID" value="GBN07041.1"/>
    <property type="molecule type" value="Genomic_DNA"/>
</dbReference>
<sequence>NIPAKTFSAAGEHLNLRFYRLWKGRKCCIPDSDILTSQNWKWNECALLRWTFTLRPLNANGLVHSTPFQFSAHPLRWVIHGGSMQANHTAGHSDPMSLLRLLLLPFQNGTTRLDFKRKPPHGSTFCGFLSCERASLSLPTVAFQFYGPTLQMDNNRR</sequence>
<accession>A0A4Y2KXD0</accession>
<gene>
    <name evidence="1" type="ORF">AVEN_201775-2_1</name>
</gene>
<dbReference type="AlphaFoldDB" id="A0A4Y2KXD0"/>
<protein>
    <submittedName>
        <fullName evidence="1">Uncharacterized protein</fullName>
    </submittedName>
</protein>
<reference evidence="1 2" key="1">
    <citation type="journal article" date="2019" name="Sci. Rep.">
        <title>Orb-weaving spider Araneus ventricosus genome elucidates the spidroin gene catalogue.</title>
        <authorList>
            <person name="Kono N."/>
            <person name="Nakamura H."/>
            <person name="Ohtoshi R."/>
            <person name="Moran D.A.P."/>
            <person name="Shinohara A."/>
            <person name="Yoshida Y."/>
            <person name="Fujiwara M."/>
            <person name="Mori M."/>
            <person name="Tomita M."/>
            <person name="Arakawa K."/>
        </authorList>
    </citation>
    <scope>NUCLEOTIDE SEQUENCE [LARGE SCALE GENOMIC DNA]</scope>
</reference>
<proteinExistence type="predicted"/>
<dbReference type="Proteomes" id="UP000499080">
    <property type="component" value="Unassembled WGS sequence"/>
</dbReference>
<comment type="caution">
    <text evidence="1">The sequence shown here is derived from an EMBL/GenBank/DDBJ whole genome shotgun (WGS) entry which is preliminary data.</text>
</comment>
<feature type="non-terminal residue" evidence="1">
    <location>
        <position position="1"/>
    </location>
</feature>
<evidence type="ECO:0000313" key="1">
    <source>
        <dbReference type="EMBL" id="GBN07041.1"/>
    </source>
</evidence>
<keyword evidence="2" id="KW-1185">Reference proteome</keyword>
<organism evidence="1 2">
    <name type="scientific">Araneus ventricosus</name>
    <name type="common">Orbweaver spider</name>
    <name type="synonym">Epeira ventricosa</name>
    <dbReference type="NCBI Taxonomy" id="182803"/>
    <lineage>
        <taxon>Eukaryota</taxon>
        <taxon>Metazoa</taxon>
        <taxon>Ecdysozoa</taxon>
        <taxon>Arthropoda</taxon>
        <taxon>Chelicerata</taxon>
        <taxon>Arachnida</taxon>
        <taxon>Araneae</taxon>
        <taxon>Araneomorphae</taxon>
        <taxon>Entelegynae</taxon>
        <taxon>Araneoidea</taxon>
        <taxon>Araneidae</taxon>
        <taxon>Araneus</taxon>
    </lineage>
</organism>